<reference evidence="5 6" key="1">
    <citation type="journal article" date="2018" name="Sci. Rep.">
        <title>Comparative genomics provides insights into the lifestyle and reveals functional heterogeneity of dark septate endophytic fungi.</title>
        <authorList>
            <person name="Knapp D.G."/>
            <person name="Nemeth J.B."/>
            <person name="Barry K."/>
            <person name="Hainaut M."/>
            <person name="Henrissat B."/>
            <person name="Johnson J."/>
            <person name="Kuo A."/>
            <person name="Lim J.H.P."/>
            <person name="Lipzen A."/>
            <person name="Nolan M."/>
            <person name="Ohm R.A."/>
            <person name="Tamas L."/>
            <person name="Grigoriev I.V."/>
            <person name="Spatafora J.W."/>
            <person name="Nagy L.G."/>
            <person name="Kovacs G.M."/>
        </authorList>
    </citation>
    <scope>NUCLEOTIDE SEQUENCE [LARGE SCALE GENOMIC DNA]</scope>
    <source>
        <strain evidence="5 6">DSE2036</strain>
    </source>
</reference>
<evidence type="ECO:0000256" key="1">
    <source>
        <dbReference type="ARBA" id="ARBA00010790"/>
    </source>
</evidence>
<dbReference type="Proteomes" id="UP000244855">
    <property type="component" value="Unassembled WGS sequence"/>
</dbReference>
<dbReference type="SUPFAM" id="SSF54373">
    <property type="entry name" value="FAD-linked reductases, C-terminal domain"/>
    <property type="match status" value="1"/>
</dbReference>
<dbReference type="GO" id="GO:0016614">
    <property type="term" value="F:oxidoreductase activity, acting on CH-OH group of donors"/>
    <property type="evidence" value="ECO:0007669"/>
    <property type="project" value="InterPro"/>
</dbReference>
<evidence type="ECO:0000256" key="3">
    <source>
        <dbReference type="SAM" id="SignalP"/>
    </source>
</evidence>
<evidence type="ECO:0000259" key="4">
    <source>
        <dbReference type="PROSITE" id="PS00624"/>
    </source>
</evidence>
<feature type="chain" id="PRO_5016031120" evidence="3">
    <location>
        <begin position="20"/>
        <end position="645"/>
    </location>
</feature>
<dbReference type="SUPFAM" id="SSF51905">
    <property type="entry name" value="FAD/NAD(P)-binding domain"/>
    <property type="match status" value="1"/>
</dbReference>
<keyword evidence="3" id="KW-0732">Signal</keyword>
<dbReference type="Gene3D" id="3.50.50.60">
    <property type="entry name" value="FAD/NAD(P)-binding domain"/>
    <property type="match status" value="1"/>
</dbReference>
<gene>
    <name evidence="5" type="ORF">DM02DRAFT_616461</name>
</gene>
<dbReference type="PANTHER" id="PTHR11552:SF213">
    <property type="entry name" value="DEHYDROGENASE, PUTATIVE-RELATED"/>
    <property type="match status" value="1"/>
</dbReference>
<dbReference type="InterPro" id="IPR036188">
    <property type="entry name" value="FAD/NAD-bd_sf"/>
</dbReference>
<dbReference type="InterPro" id="IPR000172">
    <property type="entry name" value="GMC_OxRdtase_N"/>
</dbReference>
<comment type="cofactor">
    <cofactor evidence="2">
        <name>FAD</name>
        <dbReference type="ChEBI" id="CHEBI:57692"/>
    </cofactor>
</comment>
<protein>
    <submittedName>
        <fullName evidence="5">GMC oxidoreductase</fullName>
    </submittedName>
</protein>
<accession>A0A2V1DK04</accession>
<name>A0A2V1DK04_9PLEO</name>
<dbReference type="InterPro" id="IPR012132">
    <property type="entry name" value="GMC_OxRdtase"/>
</dbReference>
<dbReference type="EMBL" id="KZ805433">
    <property type="protein sequence ID" value="PVH97589.1"/>
    <property type="molecule type" value="Genomic_DNA"/>
</dbReference>
<keyword evidence="6" id="KW-1185">Reference proteome</keyword>
<comment type="similarity">
    <text evidence="1">Belongs to the GMC oxidoreductase family.</text>
</comment>
<feature type="domain" description="Glucose-methanol-choline oxidoreductase N-terminal" evidence="4">
    <location>
        <begin position="348"/>
        <end position="362"/>
    </location>
</feature>
<dbReference type="InterPro" id="IPR007867">
    <property type="entry name" value="GMC_OxRtase_C"/>
</dbReference>
<keyword evidence="2" id="KW-0285">Flavoprotein</keyword>
<evidence type="ECO:0000313" key="5">
    <source>
        <dbReference type="EMBL" id="PVH97589.1"/>
    </source>
</evidence>
<dbReference type="STRING" id="97972.A0A2V1DK04"/>
<dbReference type="Pfam" id="PF05199">
    <property type="entry name" value="GMC_oxred_C"/>
    <property type="match status" value="1"/>
</dbReference>
<dbReference type="PANTHER" id="PTHR11552">
    <property type="entry name" value="GLUCOSE-METHANOL-CHOLINE GMC OXIDOREDUCTASE"/>
    <property type="match status" value="1"/>
</dbReference>
<feature type="binding site" evidence="2">
    <location>
        <begin position="619"/>
        <end position="620"/>
    </location>
    <ligand>
        <name>FAD</name>
        <dbReference type="ChEBI" id="CHEBI:57692"/>
    </ligand>
</feature>
<dbReference type="PIRSF" id="PIRSF000137">
    <property type="entry name" value="Alcohol_oxidase"/>
    <property type="match status" value="1"/>
</dbReference>
<evidence type="ECO:0000313" key="6">
    <source>
        <dbReference type="Proteomes" id="UP000244855"/>
    </source>
</evidence>
<evidence type="ECO:0000256" key="2">
    <source>
        <dbReference type="PIRSR" id="PIRSR000137-2"/>
    </source>
</evidence>
<feature type="signal peptide" evidence="3">
    <location>
        <begin position="1"/>
        <end position="19"/>
    </location>
</feature>
<keyword evidence="2" id="KW-0274">FAD</keyword>
<organism evidence="5 6">
    <name type="scientific">Periconia macrospinosa</name>
    <dbReference type="NCBI Taxonomy" id="97972"/>
    <lineage>
        <taxon>Eukaryota</taxon>
        <taxon>Fungi</taxon>
        <taxon>Dikarya</taxon>
        <taxon>Ascomycota</taxon>
        <taxon>Pezizomycotina</taxon>
        <taxon>Dothideomycetes</taxon>
        <taxon>Pleosporomycetidae</taxon>
        <taxon>Pleosporales</taxon>
        <taxon>Massarineae</taxon>
        <taxon>Periconiaceae</taxon>
        <taxon>Periconia</taxon>
    </lineage>
</organism>
<sequence length="645" mass="70426">MKLNLISGSLIVAAATVAAHPARTNQSEYEYIVVGSGAGGGTVASELARKGHSVFLIEAGGDQGLHPEQQVPGLSFASWGVYEGNSWNFYINHYRNQTQARRDSKYVYRLTDGSTYYGLDPPPGAEPLGTLYPRGATLGGSTQVNALNWAKPSDNDWDWIANYTSDESWGAEAMEKYSIALENCLYCAANDTDRRRGFIYSNRNNVTYVTGRPNVAQFMSDAALEVENITIRDNNHLTELLQRDIQSKEYSYTEGIYQLVISMNETRRRSGSRNHIIDTINAGFPLTISPFSLATRVLFNKDGDDVVAHGVEYLKGEALYAGDSRYDPAQSGELKTVTATREVIVAGGAINTPQILKLSGIGPREELENLGIEVIVDSPTVGKYLQDHPEGVVRMNSSVPLGGDPMDNCRPDLGTEDPCLIQWNTTGTGPYGEGAAPLLMRYRTSTSENEDPDVWIWGFGGLDVRGFYPGAATPPPAPRTYSFSMLRTQTLGDEAIGAVTLRSANPRDVPNVDFDWFPGEAGDKELTALVETSDLLYRIFDRATEPVAPMTRVQPAEGVQDIRQNMMDESYGHHAGCSCRMGTGGVQTHCIDPQLRVNGVKGLRVVDASAFPRILSAFPQYPIYMLGLKAADMISAAASNSSRSY</sequence>
<dbReference type="AlphaFoldDB" id="A0A2V1DK04"/>
<proteinExistence type="inferred from homology"/>
<dbReference type="Gene3D" id="3.30.560.10">
    <property type="entry name" value="Glucose Oxidase, domain 3"/>
    <property type="match status" value="1"/>
</dbReference>
<dbReference type="PROSITE" id="PS00624">
    <property type="entry name" value="GMC_OXRED_2"/>
    <property type="match status" value="1"/>
</dbReference>
<dbReference type="Pfam" id="PF13450">
    <property type="entry name" value="NAD_binding_8"/>
    <property type="match status" value="1"/>
</dbReference>
<dbReference type="GO" id="GO:0050660">
    <property type="term" value="F:flavin adenine dinucleotide binding"/>
    <property type="evidence" value="ECO:0007669"/>
    <property type="project" value="InterPro"/>
</dbReference>
<dbReference type="Pfam" id="PF00732">
    <property type="entry name" value="GMC_oxred_N"/>
    <property type="match status" value="1"/>
</dbReference>
<dbReference type="OrthoDB" id="269227at2759"/>